<dbReference type="Gene3D" id="3.30.70.100">
    <property type="match status" value="1"/>
</dbReference>
<dbReference type="InterPro" id="IPR006121">
    <property type="entry name" value="HMA_dom"/>
</dbReference>
<organism evidence="4 5">
    <name type="scientific">Acorus calamus</name>
    <name type="common">Sweet flag</name>
    <dbReference type="NCBI Taxonomy" id="4465"/>
    <lineage>
        <taxon>Eukaryota</taxon>
        <taxon>Viridiplantae</taxon>
        <taxon>Streptophyta</taxon>
        <taxon>Embryophyta</taxon>
        <taxon>Tracheophyta</taxon>
        <taxon>Spermatophyta</taxon>
        <taxon>Magnoliopsida</taxon>
        <taxon>Liliopsida</taxon>
        <taxon>Acoraceae</taxon>
        <taxon>Acorus</taxon>
    </lineage>
</organism>
<dbReference type="CDD" id="cd00371">
    <property type="entry name" value="HMA"/>
    <property type="match status" value="1"/>
</dbReference>
<comment type="caution">
    <text evidence="4">The sequence shown here is derived from an EMBL/GenBank/DDBJ whole genome shotgun (WGS) entry which is preliminary data.</text>
</comment>
<dbReference type="AlphaFoldDB" id="A0AAV9DH79"/>
<evidence type="ECO:0000256" key="2">
    <source>
        <dbReference type="SAM" id="MobiDB-lite"/>
    </source>
</evidence>
<keyword evidence="5" id="KW-1185">Reference proteome</keyword>
<name>A0AAV9DH79_ACOCL</name>
<dbReference type="Pfam" id="PF00403">
    <property type="entry name" value="HMA"/>
    <property type="match status" value="1"/>
</dbReference>
<dbReference type="InterPro" id="IPR036163">
    <property type="entry name" value="HMA_dom_sf"/>
</dbReference>
<dbReference type="PANTHER" id="PTHR22814">
    <property type="entry name" value="COPPER TRANSPORT PROTEIN ATOX1-RELATED"/>
    <property type="match status" value="1"/>
</dbReference>
<dbReference type="PANTHER" id="PTHR22814:SF287">
    <property type="entry name" value="COPPER TRANSPORT PROTEIN ATX1"/>
    <property type="match status" value="1"/>
</dbReference>
<protein>
    <recommendedName>
        <fullName evidence="3">HMA domain-containing protein</fullName>
    </recommendedName>
</protein>
<feature type="domain" description="HMA" evidence="3">
    <location>
        <begin position="122"/>
        <end position="193"/>
    </location>
</feature>
<feature type="region of interest" description="Disordered" evidence="2">
    <location>
        <begin position="69"/>
        <end position="103"/>
    </location>
</feature>
<dbReference type="PROSITE" id="PS50846">
    <property type="entry name" value="HMA_2"/>
    <property type="match status" value="1"/>
</dbReference>
<evidence type="ECO:0000313" key="5">
    <source>
        <dbReference type="Proteomes" id="UP001180020"/>
    </source>
</evidence>
<evidence type="ECO:0000313" key="4">
    <source>
        <dbReference type="EMBL" id="KAK1300687.1"/>
    </source>
</evidence>
<keyword evidence="1" id="KW-0479">Metal-binding</keyword>
<feature type="compositionally biased region" description="Polar residues" evidence="2">
    <location>
        <begin position="69"/>
        <end position="80"/>
    </location>
</feature>
<dbReference type="GO" id="GO:0046872">
    <property type="term" value="F:metal ion binding"/>
    <property type="evidence" value="ECO:0007669"/>
    <property type="project" value="UniProtKB-KW"/>
</dbReference>
<reference evidence="4" key="1">
    <citation type="journal article" date="2023" name="Nat. Commun.">
        <title>Diploid and tetraploid genomes of Acorus and the evolution of monocots.</title>
        <authorList>
            <person name="Ma L."/>
            <person name="Liu K.W."/>
            <person name="Li Z."/>
            <person name="Hsiao Y.Y."/>
            <person name="Qi Y."/>
            <person name="Fu T."/>
            <person name="Tang G.D."/>
            <person name="Zhang D."/>
            <person name="Sun W.H."/>
            <person name="Liu D.K."/>
            <person name="Li Y."/>
            <person name="Chen G.Z."/>
            <person name="Liu X.D."/>
            <person name="Liao X.Y."/>
            <person name="Jiang Y.T."/>
            <person name="Yu X."/>
            <person name="Hao Y."/>
            <person name="Huang J."/>
            <person name="Zhao X.W."/>
            <person name="Ke S."/>
            <person name="Chen Y.Y."/>
            <person name="Wu W.L."/>
            <person name="Hsu J.L."/>
            <person name="Lin Y.F."/>
            <person name="Huang M.D."/>
            <person name="Li C.Y."/>
            <person name="Huang L."/>
            <person name="Wang Z.W."/>
            <person name="Zhao X."/>
            <person name="Zhong W.Y."/>
            <person name="Peng D.H."/>
            <person name="Ahmad S."/>
            <person name="Lan S."/>
            <person name="Zhang J.S."/>
            <person name="Tsai W.C."/>
            <person name="Van de Peer Y."/>
            <person name="Liu Z.J."/>
        </authorList>
    </citation>
    <scope>NUCLEOTIDE SEQUENCE</scope>
    <source>
        <strain evidence="4">CP</strain>
    </source>
</reference>
<evidence type="ECO:0000259" key="3">
    <source>
        <dbReference type="PROSITE" id="PS50846"/>
    </source>
</evidence>
<reference evidence="4" key="2">
    <citation type="submission" date="2023-06" db="EMBL/GenBank/DDBJ databases">
        <authorList>
            <person name="Ma L."/>
            <person name="Liu K.-W."/>
            <person name="Li Z."/>
            <person name="Hsiao Y.-Y."/>
            <person name="Qi Y."/>
            <person name="Fu T."/>
            <person name="Tang G."/>
            <person name="Zhang D."/>
            <person name="Sun W.-H."/>
            <person name="Liu D.-K."/>
            <person name="Li Y."/>
            <person name="Chen G.-Z."/>
            <person name="Liu X.-D."/>
            <person name="Liao X.-Y."/>
            <person name="Jiang Y.-T."/>
            <person name="Yu X."/>
            <person name="Hao Y."/>
            <person name="Huang J."/>
            <person name="Zhao X.-W."/>
            <person name="Ke S."/>
            <person name="Chen Y.-Y."/>
            <person name="Wu W.-L."/>
            <person name="Hsu J.-L."/>
            <person name="Lin Y.-F."/>
            <person name="Huang M.-D."/>
            <person name="Li C.-Y."/>
            <person name="Huang L."/>
            <person name="Wang Z.-W."/>
            <person name="Zhao X."/>
            <person name="Zhong W.-Y."/>
            <person name="Peng D.-H."/>
            <person name="Ahmad S."/>
            <person name="Lan S."/>
            <person name="Zhang J.-S."/>
            <person name="Tsai W.-C."/>
            <person name="Van De Peer Y."/>
            <person name="Liu Z.-J."/>
        </authorList>
    </citation>
    <scope>NUCLEOTIDE SEQUENCE</scope>
    <source>
        <strain evidence="4">CP</strain>
        <tissue evidence="4">Leaves</tissue>
    </source>
</reference>
<accession>A0AAV9DH79</accession>
<proteinExistence type="predicted"/>
<dbReference type="EMBL" id="JAUJYO010000013">
    <property type="protein sequence ID" value="KAK1300687.1"/>
    <property type="molecule type" value="Genomic_DNA"/>
</dbReference>
<sequence length="196" mass="21412">MYLSRLIIATWRSMRSQEGHATMETESLGRANEKATRGGCQGQWFCVATARDLVVVDGSTSKECTPLTLTTHGGKTTNGRTVHPSEGPSSLPKPSLGEGSSKSQDEKIEYLEFEYVVIAEKQKTVVLKVGMSCEGCVGAVKRVLNKMEGVESYDVDIKEQKVTRVGRDAPSRPRGHGFKARLYPIGHRGCLSPLRA</sequence>
<gene>
    <name evidence="4" type="ORF">QJS10_CPB13g01636</name>
</gene>
<dbReference type="Proteomes" id="UP001180020">
    <property type="component" value="Unassembled WGS sequence"/>
</dbReference>
<evidence type="ECO:0000256" key="1">
    <source>
        <dbReference type="ARBA" id="ARBA00022723"/>
    </source>
</evidence>
<dbReference type="SUPFAM" id="SSF55008">
    <property type="entry name" value="HMA, heavy metal-associated domain"/>
    <property type="match status" value="1"/>
</dbReference>